<comment type="similarity">
    <text evidence="2">Belongs to the Mediator complex subunit 28 family.</text>
</comment>
<feature type="non-terminal residue" evidence="10">
    <location>
        <position position="110"/>
    </location>
</feature>
<dbReference type="OMA" id="FRSCISH"/>
<evidence type="ECO:0000256" key="2">
    <source>
        <dbReference type="ARBA" id="ARBA00005571"/>
    </source>
</evidence>
<keyword evidence="4" id="KW-0805">Transcription regulation</keyword>
<gene>
    <name evidence="10" type="ORF">CAPTEDRAFT_28737</name>
</gene>
<dbReference type="InterPro" id="IPR021640">
    <property type="entry name" value="Mediator_Med28"/>
</dbReference>
<dbReference type="AlphaFoldDB" id="R7U3K8"/>
<dbReference type="HOGENOM" id="CLU_088358_1_0_1"/>
<evidence type="ECO:0000256" key="8">
    <source>
        <dbReference type="ARBA" id="ARBA00023242"/>
    </source>
</evidence>
<evidence type="ECO:0000256" key="7">
    <source>
        <dbReference type="ARBA" id="ARBA00023163"/>
    </source>
</evidence>
<evidence type="ECO:0000256" key="3">
    <source>
        <dbReference type="ARBA" id="ARBA00019683"/>
    </source>
</evidence>
<evidence type="ECO:0000256" key="9">
    <source>
        <dbReference type="ARBA" id="ARBA00031964"/>
    </source>
</evidence>
<evidence type="ECO:0000256" key="5">
    <source>
        <dbReference type="ARBA" id="ARBA00023054"/>
    </source>
</evidence>
<organism evidence="10">
    <name type="scientific">Capitella teleta</name>
    <name type="common">Polychaete worm</name>
    <dbReference type="NCBI Taxonomy" id="283909"/>
    <lineage>
        <taxon>Eukaryota</taxon>
        <taxon>Metazoa</taxon>
        <taxon>Spiralia</taxon>
        <taxon>Lophotrochozoa</taxon>
        <taxon>Annelida</taxon>
        <taxon>Polychaeta</taxon>
        <taxon>Sedentaria</taxon>
        <taxon>Scolecida</taxon>
        <taxon>Capitellidae</taxon>
        <taxon>Capitella</taxon>
    </lineage>
</organism>
<keyword evidence="5" id="KW-0175">Coiled coil</keyword>
<reference evidence="12" key="1">
    <citation type="submission" date="2012-12" db="EMBL/GenBank/DDBJ databases">
        <authorList>
            <person name="Hellsten U."/>
            <person name="Grimwood J."/>
            <person name="Chapman J.A."/>
            <person name="Shapiro H."/>
            <person name="Aerts A."/>
            <person name="Otillar R.P."/>
            <person name="Terry A.Y."/>
            <person name="Boore J.L."/>
            <person name="Simakov O."/>
            <person name="Marletaz F."/>
            <person name="Cho S.-J."/>
            <person name="Edsinger-Gonzales E."/>
            <person name="Havlak P."/>
            <person name="Kuo D.-H."/>
            <person name="Larsson T."/>
            <person name="Lv J."/>
            <person name="Arendt D."/>
            <person name="Savage R."/>
            <person name="Osoegawa K."/>
            <person name="de Jong P."/>
            <person name="Lindberg D.R."/>
            <person name="Seaver E.C."/>
            <person name="Weisblat D.A."/>
            <person name="Putnam N.H."/>
            <person name="Grigoriev I.V."/>
            <person name="Rokhsar D.S."/>
        </authorList>
    </citation>
    <scope>NUCLEOTIDE SEQUENCE</scope>
    <source>
        <strain evidence="12">I ESC-2004</strain>
    </source>
</reference>
<dbReference type="STRING" id="283909.R7U3K8"/>
<proteinExistence type="inferred from homology"/>
<evidence type="ECO:0000313" key="11">
    <source>
        <dbReference type="EnsemblMetazoa" id="CapteP28737"/>
    </source>
</evidence>
<reference evidence="11" key="3">
    <citation type="submission" date="2015-06" db="UniProtKB">
        <authorList>
            <consortium name="EnsemblMetazoa"/>
        </authorList>
    </citation>
    <scope>IDENTIFICATION</scope>
</reference>
<keyword evidence="6" id="KW-0010">Activator</keyword>
<name>R7U3K8_CAPTE</name>
<evidence type="ECO:0000256" key="6">
    <source>
        <dbReference type="ARBA" id="ARBA00023159"/>
    </source>
</evidence>
<evidence type="ECO:0000256" key="4">
    <source>
        <dbReference type="ARBA" id="ARBA00023015"/>
    </source>
</evidence>
<dbReference type="EMBL" id="KB308112">
    <property type="protein sequence ID" value="ELT98251.1"/>
    <property type="molecule type" value="Genomic_DNA"/>
</dbReference>
<dbReference type="FunCoup" id="R7U3K8">
    <property type="interactions" value="1756"/>
</dbReference>
<keyword evidence="8" id="KW-0539">Nucleus</keyword>
<dbReference type="Pfam" id="PF11594">
    <property type="entry name" value="Med28"/>
    <property type="match status" value="1"/>
</dbReference>
<evidence type="ECO:0000313" key="12">
    <source>
        <dbReference type="Proteomes" id="UP000014760"/>
    </source>
</evidence>
<dbReference type="PANTHER" id="PTHR13512">
    <property type="entry name" value="MEDIATOR COMPLEX SUBUNIT 28"/>
    <property type="match status" value="1"/>
</dbReference>
<dbReference type="PANTHER" id="PTHR13512:SF2">
    <property type="entry name" value="MEDIATOR OF RNA POLYMERASE II TRANSCRIPTION SUBUNIT 28"/>
    <property type="match status" value="1"/>
</dbReference>
<reference evidence="10 12" key="2">
    <citation type="journal article" date="2013" name="Nature">
        <title>Insights into bilaterian evolution from three spiralian genomes.</title>
        <authorList>
            <person name="Simakov O."/>
            <person name="Marletaz F."/>
            <person name="Cho S.J."/>
            <person name="Edsinger-Gonzales E."/>
            <person name="Havlak P."/>
            <person name="Hellsten U."/>
            <person name="Kuo D.H."/>
            <person name="Larsson T."/>
            <person name="Lv J."/>
            <person name="Arendt D."/>
            <person name="Savage R."/>
            <person name="Osoegawa K."/>
            <person name="de Jong P."/>
            <person name="Grimwood J."/>
            <person name="Chapman J.A."/>
            <person name="Shapiro H."/>
            <person name="Aerts A."/>
            <person name="Otillar R.P."/>
            <person name="Terry A.Y."/>
            <person name="Boore J.L."/>
            <person name="Grigoriev I.V."/>
            <person name="Lindberg D.R."/>
            <person name="Seaver E.C."/>
            <person name="Weisblat D.A."/>
            <person name="Putnam N.H."/>
            <person name="Rokhsar D.S."/>
        </authorList>
    </citation>
    <scope>NUCLEOTIDE SEQUENCE</scope>
    <source>
        <strain evidence="10 12">I ESC-2004</strain>
    </source>
</reference>
<evidence type="ECO:0000256" key="1">
    <source>
        <dbReference type="ARBA" id="ARBA00004123"/>
    </source>
</evidence>
<dbReference type="EnsemblMetazoa" id="CapteT28737">
    <property type="protein sequence ID" value="CapteP28737"/>
    <property type="gene ID" value="CapteG28737"/>
</dbReference>
<comment type="subcellular location">
    <subcellularLocation>
        <location evidence="1">Nucleus</location>
    </subcellularLocation>
</comment>
<dbReference type="GO" id="GO:0016592">
    <property type="term" value="C:mediator complex"/>
    <property type="evidence" value="ECO:0007669"/>
    <property type="project" value="TreeGrafter"/>
</dbReference>
<keyword evidence="12" id="KW-1185">Reference proteome</keyword>
<keyword evidence="7" id="KW-0804">Transcription</keyword>
<sequence>MASSANTIVDDLEGAFHGCLACMTSQEHFNISDSDEVKTSVDQSIQKFLDVAKQMECYFLQQRTLLSIYKPEQIIKEDIQELRQEIAVKDALIERHHEKLTQWQSIITSR</sequence>
<dbReference type="OrthoDB" id="2286203at2759"/>
<accession>R7U3K8</accession>
<dbReference type="EMBL" id="AMQN01010548">
    <property type="status" value="NOT_ANNOTATED_CDS"/>
    <property type="molecule type" value="Genomic_DNA"/>
</dbReference>
<protein>
    <recommendedName>
        <fullName evidence="3">Mediator of RNA polymerase II transcription subunit 28</fullName>
    </recommendedName>
    <alternativeName>
        <fullName evidence="9">Mediator complex subunit 28</fullName>
    </alternativeName>
</protein>
<dbReference type="Proteomes" id="UP000014760">
    <property type="component" value="Unassembled WGS sequence"/>
</dbReference>
<evidence type="ECO:0000313" key="10">
    <source>
        <dbReference type="EMBL" id="ELT98251.1"/>
    </source>
</evidence>